<dbReference type="PRINTS" id="PR00303">
    <property type="entry name" value="SECYTRNLCASE"/>
</dbReference>
<evidence type="ECO:0000256" key="10">
    <source>
        <dbReference type="HAMAP-Rule" id="MF_01465"/>
    </source>
</evidence>
<evidence type="ECO:0000256" key="3">
    <source>
        <dbReference type="ARBA" id="ARBA00022448"/>
    </source>
</evidence>
<feature type="transmembrane region" description="Helical" evidence="10">
    <location>
        <begin position="391"/>
        <end position="409"/>
    </location>
</feature>
<protein>
    <recommendedName>
        <fullName evidence="9 10">Protein translocase subunit SecY</fullName>
    </recommendedName>
</protein>
<gene>
    <name evidence="10 14" type="primary">secY</name>
    <name evidence="14" type="ORF">CLTHE_25730</name>
</gene>
<feature type="transmembrane region" description="Helical" evidence="10">
    <location>
        <begin position="147"/>
        <end position="165"/>
    </location>
</feature>
<dbReference type="Pfam" id="PF00344">
    <property type="entry name" value="SecY"/>
    <property type="match status" value="1"/>
</dbReference>
<dbReference type="InterPro" id="IPR026593">
    <property type="entry name" value="SecY"/>
</dbReference>
<dbReference type="Proteomes" id="UP000191448">
    <property type="component" value="Unassembled WGS sequence"/>
</dbReference>
<evidence type="ECO:0000256" key="13">
    <source>
        <dbReference type="RuleBase" id="RU004349"/>
    </source>
</evidence>
<comment type="caution">
    <text evidence="14">The sequence shown here is derived from an EMBL/GenBank/DDBJ whole genome shotgun (WGS) entry which is preliminary data.</text>
</comment>
<organism evidence="14 15">
    <name type="scientific">Clostridium thermobutyricum DSM 4928</name>
    <dbReference type="NCBI Taxonomy" id="1121339"/>
    <lineage>
        <taxon>Bacteria</taxon>
        <taxon>Bacillati</taxon>
        <taxon>Bacillota</taxon>
        <taxon>Clostridia</taxon>
        <taxon>Eubacteriales</taxon>
        <taxon>Clostridiaceae</taxon>
        <taxon>Clostridium</taxon>
    </lineage>
</organism>
<sequence length="426" mass="47383">MLSTLRNAWKVPELRKRFYWTIFLVAIFRIGSHIPVPGISTEYLKQMAQSGSLVGFYDLISGGAFSRFSIFALGVMPYINASIIMQLLTIAIPSLEQLSKEGEEGRKKIQNITRYVSMIISVILAIGMFMTISRVPGATAGMKTEQIIIVILALIVGSTFCMWLGDQITVKGFGNGISILIFINIISRLPMELNSILMLKSQNEISIVEVVLFIVFALVALAVVIYFSLAERRIPVQYAGKAVGNKMTKAQSTHIPLSIVGSAVIAIIFAMSVMQFPPTIAGFFPDKSWSIWIRSNSMSIFNTQTWMYPVVYAILTIFFTWFYTQVTFKPDEMSENLHKSAGFIPGIRPGEPTTEYFEKVLNRVSVIGGIFAAILAVTPILISNYSSLKGVQFGGTALLIVVSVALDFMRRLESQLVMRHYKGFLK</sequence>
<dbReference type="InterPro" id="IPR030659">
    <property type="entry name" value="SecY_CS"/>
</dbReference>
<feature type="transmembrane region" description="Helical" evidence="10">
    <location>
        <begin position="255"/>
        <end position="276"/>
    </location>
</feature>
<dbReference type="InterPro" id="IPR002208">
    <property type="entry name" value="SecY/SEC61-alpha"/>
</dbReference>
<evidence type="ECO:0000256" key="6">
    <source>
        <dbReference type="ARBA" id="ARBA00022989"/>
    </source>
</evidence>
<comment type="caution">
    <text evidence="10">Lacks conserved residue(s) required for the propagation of feature annotation.</text>
</comment>
<evidence type="ECO:0000256" key="8">
    <source>
        <dbReference type="ARBA" id="ARBA00023136"/>
    </source>
</evidence>
<keyword evidence="3 10" id="KW-0813">Transport</keyword>
<evidence type="ECO:0000313" key="14">
    <source>
        <dbReference type="EMBL" id="OPX46752.1"/>
    </source>
</evidence>
<name>A0A1V4SSC9_9CLOT</name>
<proteinExistence type="inferred from homology"/>
<evidence type="ECO:0000256" key="1">
    <source>
        <dbReference type="ARBA" id="ARBA00004141"/>
    </source>
</evidence>
<dbReference type="GO" id="GO:0065002">
    <property type="term" value="P:intracellular protein transmembrane transport"/>
    <property type="evidence" value="ECO:0007669"/>
    <property type="project" value="UniProtKB-UniRule"/>
</dbReference>
<evidence type="ECO:0000256" key="9">
    <source>
        <dbReference type="ARBA" id="ARBA00039733"/>
    </source>
</evidence>
<feature type="transmembrane region" description="Helical" evidence="10">
    <location>
        <begin position="115"/>
        <end position="135"/>
    </location>
</feature>
<comment type="subunit">
    <text evidence="10">Component of the Sec protein translocase complex. Heterotrimer consisting of SecY, SecE and SecG subunits. The heterotrimers can form oligomers, although 1 heterotrimer is thought to be able to translocate proteins. Interacts with the ribosome. Interacts with SecDF, and other proteins may be involved. Interacts with SecA.</text>
</comment>
<dbReference type="GO" id="GO:0005886">
    <property type="term" value="C:plasma membrane"/>
    <property type="evidence" value="ECO:0007669"/>
    <property type="project" value="UniProtKB-SubCell"/>
</dbReference>
<feature type="transmembrane region" description="Helical" evidence="10">
    <location>
        <begin position="172"/>
        <end position="190"/>
    </location>
</feature>
<feature type="transmembrane region" description="Helical" evidence="10">
    <location>
        <begin position="18"/>
        <end position="36"/>
    </location>
</feature>
<dbReference type="InterPro" id="IPR023201">
    <property type="entry name" value="SecY_dom_sf"/>
</dbReference>
<dbReference type="PROSITE" id="PS00756">
    <property type="entry name" value="SECY_2"/>
    <property type="match status" value="1"/>
</dbReference>
<dbReference type="AlphaFoldDB" id="A0A1V4SSC9"/>
<feature type="transmembrane region" description="Helical" evidence="10">
    <location>
        <begin position="210"/>
        <end position="229"/>
    </location>
</feature>
<accession>A0A1V4SSC9</accession>
<evidence type="ECO:0000256" key="5">
    <source>
        <dbReference type="ARBA" id="ARBA00022927"/>
    </source>
</evidence>
<keyword evidence="7 10" id="KW-0811">Translocation</keyword>
<dbReference type="RefSeq" id="WP_002598882.1">
    <property type="nucleotide sequence ID" value="NZ_LTAY01000070.1"/>
</dbReference>
<evidence type="ECO:0000256" key="7">
    <source>
        <dbReference type="ARBA" id="ARBA00023010"/>
    </source>
</evidence>
<dbReference type="PANTHER" id="PTHR10906">
    <property type="entry name" value="SECY/SEC61-ALPHA FAMILY MEMBER"/>
    <property type="match status" value="1"/>
</dbReference>
<dbReference type="FunFam" id="1.10.3370.10:FF:000001">
    <property type="entry name" value="Preprotein translocase subunit SecY"/>
    <property type="match status" value="1"/>
</dbReference>
<dbReference type="HAMAP" id="MF_01465">
    <property type="entry name" value="SecY"/>
    <property type="match status" value="1"/>
</dbReference>
<keyword evidence="10" id="KW-1003">Cell membrane</keyword>
<evidence type="ECO:0000313" key="15">
    <source>
        <dbReference type="Proteomes" id="UP000191448"/>
    </source>
</evidence>
<feature type="transmembrane region" description="Helical" evidence="10">
    <location>
        <begin position="364"/>
        <end position="385"/>
    </location>
</feature>
<dbReference type="GO" id="GO:0043952">
    <property type="term" value="P:protein transport by the Sec complex"/>
    <property type="evidence" value="ECO:0007669"/>
    <property type="project" value="UniProtKB-UniRule"/>
</dbReference>
<dbReference type="GO" id="GO:0006605">
    <property type="term" value="P:protein targeting"/>
    <property type="evidence" value="ECO:0007669"/>
    <property type="project" value="UniProtKB-UniRule"/>
</dbReference>
<evidence type="ECO:0000256" key="4">
    <source>
        <dbReference type="ARBA" id="ARBA00022692"/>
    </source>
</evidence>
<dbReference type="NCBIfam" id="TIGR00967">
    <property type="entry name" value="3a0501s007"/>
    <property type="match status" value="1"/>
</dbReference>
<dbReference type="PROSITE" id="PS00755">
    <property type="entry name" value="SECY_1"/>
    <property type="match status" value="1"/>
</dbReference>
<feature type="transmembrane region" description="Helical" evidence="10">
    <location>
        <begin position="306"/>
        <end position="324"/>
    </location>
</feature>
<evidence type="ECO:0000256" key="12">
    <source>
        <dbReference type="RuleBase" id="RU003484"/>
    </source>
</evidence>
<comment type="subcellular location">
    <subcellularLocation>
        <location evidence="10">Cell membrane</location>
        <topology evidence="10">Multi-pass membrane protein</topology>
    </subcellularLocation>
    <subcellularLocation>
        <location evidence="1 12">Membrane</location>
        <topology evidence="1 12">Multi-pass membrane protein</topology>
    </subcellularLocation>
</comment>
<keyword evidence="8 10" id="KW-0472">Membrane</keyword>
<dbReference type="Gene3D" id="1.10.3370.10">
    <property type="entry name" value="SecY subunit domain"/>
    <property type="match status" value="1"/>
</dbReference>
<keyword evidence="5 10" id="KW-0653">Protein transport</keyword>
<dbReference type="SUPFAM" id="SSF103491">
    <property type="entry name" value="Preprotein translocase SecY subunit"/>
    <property type="match status" value="1"/>
</dbReference>
<keyword evidence="4 10" id="KW-0812">Transmembrane</keyword>
<dbReference type="EMBL" id="LTAY01000070">
    <property type="protein sequence ID" value="OPX46752.1"/>
    <property type="molecule type" value="Genomic_DNA"/>
</dbReference>
<dbReference type="PIRSF" id="PIRSF004557">
    <property type="entry name" value="SecY"/>
    <property type="match status" value="1"/>
</dbReference>
<evidence type="ECO:0000256" key="2">
    <source>
        <dbReference type="ARBA" id="ARBA00005751"/>
    </source>
</evidence>
<keyword evidence="6 10" id="KW-1133">Transmembrane helix</keyword>
<comment type="function">
    <text evidence="10 11">The central subunit of the protein translocation channel SecYEG. Consists of two halves formed by TMs 1-5 and 6-10. These two domains form a lateral gate at the front which open onto the bilayer between TMs 2 and 7, and are clamped together by SecE at the back. The channel is closed by both a pore ring composed of hydrophobic SecY resides and a short helix (helix 2A) on the extracellular side of the membrane which forms a plug. The plug probably moves laterally to allow the channel to open. The ring and the pore may move independently.</text>
</comment>
<dbReference type="OrthoDB" id="9809248at2"/>
<evidence type="ECO:0000256" key="11">
    <source>
        <dbReference type="RuleBase" id="RU000537"/>
    </source>
</evidence>
<reference evidence="14 15" key="1">
    <citation type="submission" date="2016-02" db="EMBL/GenBank/DDBJ databases">
        <title>Genome sequence of Clostridium thermobutyricum DSM 4928.</title>
        <authorList>
            <person name="Poehlein A."/>
            <person name="Daniel R."/>
        </authorList>
    </citation>
    <scope>NUCLEOTIDE SEQUENCE [LARGE SCALE GENOMIC DNA]</scope>
    <source>
        <strain evidence="14 15">DSM 4928</strain>
    </source>
</reference>
<comment type="similarity">
    <text evidence="2 10 13">Belongs to the SecY/SEC61-alpha family.</text>
</comment>